<reference evidence="1 2" key="1">
    <citation type="submission" date="2022-04" db="EMBL/GenBank/DDBJ databases">
        <title>Gracilibacillus sp. isolated from saltern.</title>
        <authorList>
            <person name="Won M."/>
            <person name="Lee C.-M."/>
            <person name="Woen H.-Y."/>
            <person name="Kwon S.-W."/>
        </authorList>
    </citation>
    <scope>NUCLEOTIDE SEQUENCE [LARGE SCALE GENOMIC DNA]</scope>
    <source>
        <strain evidence="1 2">SSWR10-1</strain>
    </source>
</reference>
<dbReference type="Proteomes" id="UP000831782">
    <property type="component" value="Chromosome"/>
</dbReference>
<name>A0ABY4EVZ2_9BACI</name>
<proteinExistence type="predicted"/>
<sequence length="119" mass="13907">MYDARYPYFIPAYSNFHHWQRPYPPVDPNTLYQSANQSQKMLQEARMVLTKFAESKEFDTKLMNAAQASNHDEVRRLIHSIGDITSKIEVHFNPDSIKLEFSSNDANTDCCHVIIALRW</sequence>
<evidence type="ECO:0000313" key="2">
    <source>
        <dbReference type="Proteomes" id="UP000831782"/>
    </source>
</evidence>
<keyword evidence="2" id="KW-1185">Reference proteome</keyword>
<evidence type="ECO:0000313" key="1">
    <source>
        <dbReference type="EMBL" id="UOQ48564.1"/>
    </source>
</evidence>
<dbReference type="RefSeq" id="WP_244719257.1">
    <property type="nucleotide sequence ID" value="NZ_CP095072.1"/>
</dbReference>
<organism evidence="1 2">
    <name type="scientific">Gracilibacillus caseinilyticus</name>
    <dbReference type="NCBI Taxonomy" id="2932256"/>
    <lineage>
        <taxon>Bacteria</taxon>
        <taxon>Bacillati</taxon>
        <taxon>Bacillota</taxon>
        <taxon>Bacilli</taxon>
        <taxon>Bacillales</taxon>
        <taxon>Bacillaceae</taxon>
        <taxon>Gracilibacillus</taxon>
    </lineage>
</organism>
<accession>A0ABY4EVZ2</accession>
<gene>
    <name evidence="1" type="ORF">MUN88_21465</name>
</gene>
<dbReference type="InterPro" id="IPR058870">
    <property type="entry name" value="YuzC"/>
</dbReference>
<dbReference type="Pfam" id="PF26344">
    <property type="entry name" value="YuzC"/>
    <property type="match status" value="1"/>
</dbReference>
<dbReference type="EMBL" id="CP095072">
    <property type="protein sequence ID" value="UOQ48564.1"/>
    <property type="molecule type" value="Genomic_DNA"/>
</dbReference>
<protein>
    <submittedName>
        <fullName evidence="1">Uncharacterized protein</fullName>
    </submittedName>
</protein>